<feature type="chain" id="PRO_5019528750" description="DUF6089 domain-containing protein" evidence="1">
    <location>
        <begin position="26"/>
        <end position="269"/>
    </location>
</feature>
<evidence type="ECO:0000313" key="3">
    <source>
        <dbReference type="EMBL" id="RWU04961.1"/>
    </source>
</evidence>
<dbReference type="InterPro" id="IPR045743">
    <property type="entry name" value="DUF6089"/>
</dbReference>
<organism evidence="3 4">
    <name type="scientific">Pedobacter chitinilyticus</name>
    <dbReference type="NCBI Taxonomy" id="2233776"/>
    <lineage>
        <taxon>Bacteria</taxon>
        <taxon>Pseudomonadati</taxon>
        <taxon>Bacteroidota</taxon>
        <taxon>Sphingobacteriia</taxon>
        <taxon>Sphingobacteriales</taxon>
        <taxon>Sphingobacteriaceae</taxon>
        <taxon>Pedobacter</taxon>
    </lineage>
</organism>
<keyword evidence="1" id="KW-0732">Signal</keyword>
<reference evidence="3 4" key="1">
    <citation type="submission" date="2018-06" db="EMBL/GenBank/DDBJ databases">
        <title>Pedobacter endophyticus sp. nov., an endophytic bacterium isolated from a leaf of Triticum aestivum.</title>
        <authorList>
            <person name="Zhang L."/>
        </authorList>
    </citation>
    <scope>NUCLEOTIDE SEQUENCE [LARGE SCALE GENOMIC DNA]</scope>
    <source>
        <strain evidence="3 4">CM134L-2</strain>
    </source>
</reference>
<feature type="domain" description="DUF6089" evidence="2">
    <location>
        <begin position="15"/>
        <end position="208"/>
    </location>
</feature>
<dbReference type="Pfam" id="PF19573">
    <property type="entry name" value="DUF6089"/>
    <property type="match status" value="1"/>
</dbReference>
<dbReference type="InterPro" id="IPR011250">
    <property type="entry name" value="OMP/PagP_B-barrel"/>
</dbReference>
<evidence type="ECO:0000313" key="4">
    <source>
        <dbReference type="Proteomes" id="UP000284120"/>
    </source>
</evidence>
<proteinExistence type="predicted"/>
<feature type="signal peptide" evidence="1">
    <location>
        <begin position="1"/>
        <end position="25"/>
    </location>
</feature>
<comment type="caution">
    <text evidence="3">The sequence shown here is derived from an EMBL/GenBank/DDBJ whole genome shotgun (WGS) entry which is preliminary data.</text>
</comment>
<dbReference type="AlphaFoldDB" id="A0A443YMH8"/>
<evidence type="ECO:0000256" key="1">
    <source>
        <dbReference type="SAM" id="SignalP"/>
    </source>
</evidence>
<keyword evidence="4" id="KW-1185">Reference proteome</keyword>
<dbReference type="Proteomes" id="UP000284120">
    <property type="component" value="Unassembled WGS sequence"/>
</dbReference>
<accession>A0A443YMH8</accession>
<dbReference type="RefSeq" id="WP_113648712.1">
    <property type="nucleotide sequence ID" value="NZ_QMHN01000006.1"/>
</dbReference>
<protein>
    <recommendedName>
        <fullName evidence="2">DUF6089 domain-containing protein</fullName>
    </recommendedName>
</protein>
<name>A0A443YMH8_9SPHI</name>
<sequence>MKYKQTLLVIVLSTLFAINAPNAKAQVLELGVQAGGAGYMGDLNPTQPLKISGPSFGGFAKINFDPNWALSLNYNFGKIKADDAKSSNASFRERNLSFSNKLHEFSLMVDFNFFDYFAGGGFSKFSPYLFAGVGGVIFKPKAIYQGKEYDLASYYTEGAAYKTYALTIPFGAGVKYRVSERWSLMSNIGYRNAYTDYLDDVSGLYPDASKLSSDPTIRQMQQILSDRSGEVTGIYTGVPNTQRGDFRKRDTYMFVGIGITYTFVSQKCF</sequence>
<dbReference type="OrthoDB" id="654178at2"/>
<dbReference type="Gene3D" id="2.40.160.20">
    <property type="match status" value="1"/>
</dbReference>
<dbReference type="SUPFAM" id="SSF56925">
    <property type="entry name" value="OMPA-like"/>
    <property type="match status" value="1"/>
</dbReference>
<gene>
    <name evidence="3" type="ORF">DPV69_17515</name>
</gene>
<evidence type="ECO:0000259" key="2">
    <source>
        <dbReference type="Pfam" id="PF19573"/>
    </source>
</evidence>
<dbReference type="EMBL" id="SAYW01000006">
    <property type="protein sequence ID" value="RWU04961.1"/>
    <property type="molecule type" value="Genomic_DNA"/>
</dbReference>